<proteinExistence type="predicted"/>
<evidence type="ECO:0000313" key="1">
    <source>
        <dbReference type="EMBL" id="KAI3797438.1"/>
    </source>
</evidence>
<keyword evidence="2" id="KW-1185">Reference proteome</keyword>
<evidence type="ECO:0000313" key="2">
    <source>
        <dbReference type="Proteomes" id="UP001056120"/>
    </source>
</evidence>
<accession>A0ACB9HNA9</accession>
<dbReference type="EMBL" id="CM042028">
    <property type="protein sequence ID" value="KAI3797438.1"/>
    <property type="molecule type" value="Genomic_DNA"/>
</dbReference>
<protein>
    <submittedName>
        <fullName evidence="1">Uncharacterized protein</fullName>
    </submittedName>
</protein>
<organism evidence="1 2">
    <name type="scientific">Smallanthus sonchifolius</name>
    <dbReference type="NCBI Taxonomy" id="185202"/>
    <lineage>
        <taxon>Eukaryota</taxon>
        <taxon>Viridiplantae</taxon>
        <taxon>Streptophyta</taxon>
        <taxon>Embryophyta</taxon>
        <taxon>Tracheophyta</taxon>
        <taxon>Spermatophyta</taxon>
        <taxon>Magnoliopsida</taxon>
        <taxon>eudicotyledons</taxon>
        <taxon>Gunneridae</taxon>
        <taxon>Pentapetalae</taxon>
        <taxon>asterids</taxon>
        <taxon>campanulids</taxon>
        <taxon>Asterales</taxon>
        <taxon>Asteraceae</taxon>
        <taxon>Asteroideae</taxon>
        <taxon>Heliantheae alliance</taxon>
        <taxon>Millerieae</taxon>
        <taxon>Smallanthus</taxon>
    </lineage>
</organism>
<name>A0ACB9HNA9_9ASTR</name>
<dbReference type="Proteomes" id="UP001056120">
    <property type="component" value="Linkage Group LG11"/>
</dbReference>
<comment type="caution">
    <text evidence="1">The sequence shown here is derived from an EMBL/GenBank/DDBJ whole genome shotgun (WGS) entry which is preliminary data.</text>
</comment>
<reference evidence="1 2" key="2">
    <citation type="journal article" date="2022" name="Mol. Ecol. Resour.">
        <title>The genomes of chicory, endive, great burdock and yacon provide insights into Asteraceae paleo-polyploidization history and plant inulin production.</title>
        <authorList>
            <person name="Fan W."/>
            <person name="Wang S."/>
            <person name="Wang H."/>
            <person name="Wang A."/>
            <person name="Jiang F."/>
            <person name="Liu H."/>
            <person name="Zhao H."/>
            <person name="Xu D."/>
            <person name="Zhang Y."/>
        </authorList>
    </citation>
    <scope>NUCLEOTIDE SEQUENCE [LARGE SCALE GENOMIC DNA]</scope>
    <source>
        <strain evidence="2">cv. Yunnan</strain>
        <tissue evidence="1">Leaves</tissue>
    </source>
</reference>
<gene>
    <name evidence="1" type="ORF">L1987_32695</name>
</gene>
<sequence length="395" mass="45678">MTKVVASLQAILELQLKSDNSAKSSGMMGFSWKIHKYRLAVTKQNSVPSNPYYVENVTPAPALVTDVADRLVNNTPKEHPTTREKSPTTMAELLASLEVPELEKESYDITMSSGIMSERNSIMFLEGVKAFTYDELNHATTNFQDTCLGKGIDREVYKGWVDNLTYSPCHQNSGLLVAVKRFNYCIYFDWQMLKECNHPNLVKLIGYCMEGEQLFLVYEFMNNGNLDDLLCRGVVARLPLVKKVQIAFGVARGILFLQKMHCYFGTDQMINPMFERRDIMLDKDFMAKLSDYGVLNYRTLYELYLKLKPMFERPREGRKIKKDTDMISDYVVACESSRSPPRELLRMDLSGFTMILAEHVMSRHYAQQHWKIVTMRHSTQQLWMSVRMRHSTQKL</sequence>
<reference evidence="2" key="1">
    <citation type="journal article" date="2022" name="Mol. Ecol. Resour.">
        <title>The genomes of chicory, endive, great burdock and yacon provide insights into Asteraceae palaeo-polyploidization history and plant inulin production.</title>
        <authorList>
            <person name="Fan W."/>
            <person name="Wang S."/>
            <person name="Wang H."/>
            <person name="Wang A."/>
            <person name="Jiang F."/>
            <person name="Liu H."/>
            <person name="Zhao H."/>
            <person name="Xu D."/>
            <person name="Zhang Y."/>
        </authorList>
    </citation>
    <scope>NUCLEOTIDE SEQUENCE [LARGE SCALE GENOMIC DNA]</scope>
    <source>
        <strain evidence="2">cv. Yunnan</strain>
    </source>
</reference>